<evidence type="ECO:0008006" key="4">
    <source>
        <dbReference type="Google" id="ProtNLM"/>
    </source>
</evidence>
<dbReference type="Proteomes" id="UP000291084">
    <property type="component" value="Chromosome 1"/>
</dbReference>
<evidence type="ECO:0000256" key="1">
    <source>
        <dbReference type="SAM" id="SignalP"/>
    </source>
</evidence>
<dbReference type="AlphaFoldDB" id="A0A0S3QYV3"/>
<evidence type="ECO:0000313" key="2">
    <source>
        <dbReference type="EMBL" id="BAT73528.1"/>
    </source>
</evidence>
<feature type="signal peptide" evidence="1">
    <location>
        <begin position="1"/>
        <end position="19"/>
    </location>
</feature>
<keyword evidence="3" id="KW-1185">Reference proteome</keyword>
<gene>
    <name evidence="2" type="primary">Vigan.01G102200</name>
    <name evidence="2" type="ORF">VIGAN_01102200</name>
</gene>
<organism evidence="2 3">
    <name type="scientific">Vigna angularis var. angularis</name>
    <dbReference type="NCBI Taxonomy" id="157739"/>
    <lineage>
        <taxon>Eukaryota</taxon>
        <taxon>Viridiplantae</taxon>
        <taxon>Streptophyta</taxon>
        <taxon>Embryophyta</taxon>
        <taxon>Tracheophyta</taxon>
        <taxon>Spermatophyta</taxon>
        <taxon>Magnoliopsida</taxon>
        <taxon>eudicotyledons</taxon>
        <taxon>Gunneridae</taxon>
        <taxon>Pentapetalae</taxon>
        <taxon>rosids</taxon>
        <taxon>fabids</taxon>
        <taxon>Fabales</taxon>
        <taxon>Fabaceae</taxon>
        <taxon>Papilionoideae</taxon>
        <taxon>50 kb inversion clade</taxon>
        <taxon>NPAAA clade</taxon>
        <taxon>indigoferoid/millettioid clade</taxon>
        <taxon>Phaseoleae</taxon>
        <taxon>Vigna</taxon>
    </lineage>
</organism>
<accession>A0A0S3QYV3</accession>
<protein>
    <recommendedName>
        <fullName evidence="4">Knottin scorpion toxin-like domain-containing protein</fullName>
    </recommendedName>
</protein>
<sequence>MFYKMVILVLLMRLVVMDAETCSEGGGKNVDKERVSPSTCLEKCMPICMKIRAATFSQCNPGCRLGCKQLQGQGSIFFRPMT</sequence>
<evidence type="ECO:0000313" key="3">
    <source>
        <dbReference type="Proteomes" id="UP000291084"/>
    </source>
</evidence>
<dbReference type="EMBL" id="AP015034">
    <property type="protein sequence ID" value="BAT73528.1"/>
    <property type="molecule type" value="Genomic_DNA"/>
</dbReference>
<name>A0A0S3QYV3_PHAAN</name>
<feature type="chain" id="PRO_5006616404" description="Knottin scorpion toxin-like domain-containing protein" evidence="1">
    <location>
        <begin position="20"/>
        <end position="82"/>
    </location>
</feature>
<proteinExistence type="predicted"/>
<keyword evidence="1" id="KW-0732">Signal</keyword>
<reference evidence="2 3" key="1">
    <citation type="journal article" date="2015" name="Sci. Rep.">
        <title>The power of single molecule real-time sequencing technology in the de novo assembly of a eukaryotic genome.</title>
        <authorList>
            <person name="Sakai H."/>
            <person name="Naito K."/>
            <person name="Ogiso-Tanaka E."/>
            <person name="Takahashi Y."/>
            <person name="Iseki K."/>
            <person name="Muto C."/>
            <person name="Satou K."/>
            <person name="Teruya K."/>
            <person name="Shiroma A."/>
            <person name="Shimoji M."/>
            <person name="Hirano T."/>
            <person name="Itoh T."/>
            <person name="Kaga A."/>
            <person name="Tomooka N."/>
        </authorList>
    </citation>
    <scope>NUCLEOTIDE SEQUENCE [LARGE SCALE GENOMIC DNA]</scope>
    <source>
        <strain evidence="3">cv. Shumari</strain>
    </source>
</reference>
<dbReference type="OrthoDB" id="1431538at2759"/>